<dbReference type="AlphaFoldDB" id="A0A2Z3HN00"/>
<evidence type="ECO:0000256" key="1">
    <source>
        <dbReference type="SAM" id="SignalP"/>
    </source>
</evidence>
<dbReference type="PROSITE" id="PS51257">
    <property type="entry name" value="PROKAR_LIPOPROTEIN"/>
    <property type="match status" value="1"/>
</dbReference>
<protein>
    <submittedName>
        <fullName evidence="2">Uncharacterized protein</fullName>
    </submittedName>
</protein>
<reference evidence="3" key="1">
    <citation type="submission" date="2018-05" db="EMBL/GenBank/DDBJ databases">
        <title>Genome sequencing of Phenylobacterium sp. HYN0004.</title>
        <authorList>
            <person name="Yi H."/>
            <person name="Baek C."/>
        </authorList>
    </citation>
    <scope>NUCLEOTIDE SEQUENCE [LARGE SCALE GENOMIC DNA]</scope>
    <source>
        <strain evidence="3">HYN0004</strain>
    </source>
</reference>
<evidence type="ECO:0000313" key="3">
    <source>
        <dbReference type="Proteomes" id="UP000247763"/>
    </source>
</evidence>
<evidence type="ECO:0000313" key="2">
    <source>
        <dbReference type="EMBL" id="AWM77087.1"/>
    </source>
</evidence>
<accession>A0A2Z3HN00</accession>
<feature type="chain" id="PRO_5016409997" evidence="1">
    <location>
        <begin position="21"/>
        <end position="101"/>
    </location>
</feature>
<gene>
    <name evidence="2" type="ORF">HYN04_04520</name>
</gene>
<dbReference type="EMBL" id="CP029479">
    <property type="protein sequence ID" value="AWM77087.1"/>
    <property type="molecule type" value="Genomic_DNA"/>
</dbReference>
<dbReference type="KEGG" id="phb:HYN04_04520"/>
<keyword evidence="3" id="KW-1185">Reference proteome</keyword>
<keyword evidence="1" id="KW-0732">Signal</keyword>
<dbReference type="OrthoDB" id="7206527at2"/>
<organism evidence="2 3">
    <name type="scientific">Phenylobacterium parvum</name>
    <dbReference type="NCBI Taxonomy" id="2201350"/>
    <lineage>
        <taxon>Bacteria</taxon>
        <taxon>Pseudomonadati</taxon>
        <taxon>Pseudomonadota</taxon>
        <taxon>Alphaproteobacteria</taxon>
        <taxon>Caulobacterales</taxon>
        <taxon>Caulobacteraceae</taxon>
        <taxon>Phenylobacterium</taxon>
    </lineage>
</organism>
<feature type="signal peptide" evidence="1">
    <location>
        <begin position="1"/>
        <end position="20"/>
    </location>
</feature>
<name>A0A2Z3HN00_9CAUL</name>
<dbReference type="Proteomes" id="UP000247763">
    <property type="component" value="Chromosome"/>
</dbReference>
<proteinExistence type="predicted"/>
<sequence>MRRWILTAFLSFAGLTGGCASRPAAPPVALPQLTPPPAAEAPCEAYVLPPDATRADLDEGYVRRGAQIAACDAARRLALETLKAEHALEAETLRRMGRRRR</sequence>